<evidence type="ECO:0000256" key="2">
    <source>
        <dbReference type="SAM" id="MobiDB-lite"/>
    </source>
</evidence>
<evidence type="ECO:0000259" key="3">
    <source>
        <dbReference type="PROSITE" id="PS50177"/>
    </source>
</evidence>
<keyword evidence="1" id="KW-0963">Cytoplasm</keyword>
<name>A0A5P1FIB7_ASPOF</name>
<dbReference type="GO" id="GO:0005634">
    <property type="term" value="C:nucleus"/>
    <property type="evidence" value="ECO:0007669"/>
    <property type="project" value="UniProtKB-SubCell"/>
</dbReference>
<dbReference type="Proteomes" id="UP000243459">
    <property type="component" value="Chromosome 2"/>
</dbReference>
<dbReference type="Gramene" id="ONK77824">
    <property type="protein sequence ID" value="ONK77824"/>
    <property type="gene ID" value="A4U43_C02F11110"/>
</dbReference>
<feature type="domain" description="NTF2" evidence="3">
    <location>
        <begin position="6"/>
        <end position="58"/>
    </location>
</feature>
<dbReference type="EMBL" id="CM007382">
    <property type="protein sequence ID" value="ONK77824.1"/>
    <property type="molecule type" value="Genomic_DNA"/>
</dbReference>
<keyword evidence="1" id="KW-0653">Protein transport</keyword>
<dbReference type="InterPro" id="IPR002075">
    <property type="entry name" value="NTF2_dom"/>
</dbReference>
<dbReference type="CDD" id="cd00780">
    <property type="entry name" value="NTF2"/>
    <property type="match status" value="1"/>
</dbReference>
<keyword evidence="1" id="KW-0539">Nucleus</keyword>
<dbReference type="GO" id="GO:0006913">
    <property type="term" value="P:nucleocytoplasmic transport"/>
    <property type="evidence" value="ECO:0007669"/>
    <property type="project" value="UniProtKB-UniRule"/>
</dbReference>
<keyword evidence="5" id="KW-1185">Reference proteome</keyword>
<evidence type="ECO:0000313" key="4">
    <source>
        <dbReference type="EMBL" id="ONK77824.1"/>
    </source>
</evidence>
<accession>A0A5P1FIB7</accession>
<evidence type="ECO:0000313" key="5">
    <source>
        <dbReference type="Proteomes" id="UP000243459"/>
    </source>
</evidence>
<dbReference type="Gene3D" id="3.10.450.50">
    <property type="match status" value="1"/>
</dbReference>
<reference evidence="5" key="1">
    <citation type="journal article" date="2017" name="Nat. Commun.">
        <title>The asparagus genome sheds light on the origin and evolution of a young Y chromosome.</title>
        <authorList>
            <person name="Harkess A."/>
            <person name="Zhou J."/>
            <person name="Xu C."/>
            <person name="Bowers J.E."/>
            <person name="Van der Hulst R."/>
            <person name="Ayyampalayam S."/>
            <person name="Mercati F."/>
            <person name="Riccardi P."/>
            <person name="McKain M.R."/>
            <person name="Kakrana A."/>
            <person name="Tang H."/>
            <person name="Ray J."/>
            <person name="Groenendijk J."/>
            <person name="Arikit S."/>
            <person name="Mathioni S.M."/>
            <person name="Nakano M."/>
            <person name="Shan H."/>
            <person name="Telgmann-Rauber A."/>
            <person name="Kanno A."/>
            <person name="Yue Z."/>
            <person name="Chen H."/>
            <person name="Li W."/>
            <person name="Chen Y."/>
            <person name="Xu X."/>
            <person name="Zhang Y."/>
            <person name="Luo S."/>
            <person name="Chen H."/>
            <person name="Gao J."/>
            <person name="Mao Z."/>
            <person name="Pires J.C."/>
            <person name="Luo M."/>
            <person name="Kudrna D."/>
            <person name="Wing R.A."/>
            <person name="Meyers B.C."/>
            <person name="Yi K."/>
            <person name="Kong H."/>
            <person name="Lavrijsen P."/>
            <person name="Sunseri F."/>
            <person name="Falavigna A."/>
            <person name="Ye Y."/>
            <person name="Leebens-Mack J.H."/>
            <person name="Chen G."/>
        </authorList>
    </citation>
    <scope>NUCLEOTIDE SEQUENCE [LARGE SCALE GENOMIC DNA]</scope>
    <source>
        <strain evidence="5">cv. DH0086</strain>
    </source>
</reference>
<dbReference type="SUPFAM" id="SSF54427">
    <property type="entry name" value="NTF2-like"/>
    <property type="match status" value="1"/>
</dbReference>
<dbReference type="GO" id="GO:0005737">
    <property type="term" value="C:cytoplasm"/>
    <property type="evidence" value="ECO:0007669"/>
    <property type="project" value="UniProtKB-SubCell"/>
</dbReference>
<protein>
    <recommendedName>
        <fullName evidence="1">NTF2-related export protein</fullName>
    </recommendedName>
</protein>
<dbReference type="PANTHER" id="PTHR12612">
    <property type="entry name" value="NUCLEAR TRANSPORT FACTOR 2"/>
    <property type="match status" value="1"/>
</dbReference>
<gene>
    <name evidence="4" type="ORF">A4U43_C02F11110</name>
</gene>
<organism evidence="4 5">
    <name type="scientific">Asparagus officinalis</name>
    <name type="common">Garden asparagus</name>
    <dbReference type="NCBI Taxonomy" id="4686"/>
    <lineage>
        <taxon>Eukaryota</taxon>
        <taxon>Viridiplantae</taxon>
        <taxon>Streptophyta</taxon>
        <taxon>Embryophyta</taxon>
        <taxon>Tracheophyta</taxon>
        <taxon>Spermatophyta</taxon>
        <taxon>Magnoliopsida</taxon>
        <taxon>Liliopsida</taxon>
        <taxon>Asparagales</taxon>
        <taxon>Asparagaceae</taxon>
        <taxon>Asparagoideae</taxon>
        <taxon>Asparagus</taxon>
    </lineage>
</organism>
<dbReference type="InterPro" id="IPR018222">
    <property type="entry name" value="Nuclear_transport_factor_2_euk"/>
</dbReference>
<dbReference type="PROSITE" id="PS50177">
    <property type="entry name" value="NTF2_DOMAIN"/>
    <property type="match status" value="1"/>
</dbReference>
<feature type="compositionally biased region" description="Low complexity" evidence="2">
    <location>
        <begin position="71"/>
        <end position="89"/>
    </location>
</feature>
<feature type="region of interest" description="Disordered" evidence="2">
    <location>
        <begin position="64"/>
        <end position="89"/>
    </location>
</feature>
<dbReference type="InterPro" id="IPR045875">
    <property type="entry name" value="NTF2"/>
</dbReference>
<dbReference type="AlphaFoldDB" id="A0A5P1FIB7"/>
<dbReference type="InterPro" id="IPR032710">
    <property type="entry name" value="NTF2-like_dom_sf"/>
</dbReference>
<sequence>MDPDALAKAFVEHYYRTFDSNRAGLGNLYQESSMLTFEGAKTQGAQAIVAKLVGLPFQQCLRHPKTKTPPAASLSSSAVRFSSPASSMPSSSARIFILDAYNIDKCRLSVPRPGFNRPGTRNINELDRGGK</sequence>
<comment type="subcellular location">
    <subcellularLocation>
        <location evidence="1">Cytoplasm</location>
    </subcellularLocation>
    <subcellularLocation>
        <location evidence="1">Nucleus</location>
    </subcellularLocation>
</comment>
<evidence type="ECO:0000256" key="1">
    <source>
        <dbReference type="RuleBase" id="RU369002"/>
    </source>
</evidence>
<proteinExistence type="predicted"/>
<dbReference type="GO" id="GO:0051028">
    <property type="term" value="P:mRNA transport"/>
    <property type="evidence" value="ECO:0007669"/>
    <property type="project" value="UniProtKB-UniRule"/>
</dbReference>
<dbReference type="GO" id="GO:0015031">
    <property type="term" value="P:protein transport"/>
    <property type="evidence" value="ECO:0007669"/>
    <property type="project" value="UniProtKB-KW"/>
</dbReference>
<dbReference type="Pfam" id="PF02136">
    <property type="entry name" value="NTF2"/>
    <property type="match status" value="1"/>
</dbReference>
<keyword evidence="1" id="KW-0813">Transport</keyword>
<comment type="function">
    <text evidence="1">Has a role in nuclear-cytoplasmic transport of proteins and mRNAs.</text>
</comment>